<evidence type="ECO:0000313" key="4">
    <source>
        <dbReference type="Proteomes" id="UP001602119"/>
    </source>
</evidence>
<name>A0ABW6VFL7_MICFU</name>
<organism evidence="3 4">
    <name type="scientific">Microtetraspora fusca</name>
    <dbReference type="NCBI Taxonomy" id="1997"/>
    <lineage>
        <taxon>Bacteria</taxon>
        <taxon>Bacillati</taxon>
        <taxon>Actinomycetota</taxon>
        <taxon>Actinomycetes</taxon>
        <taxon>Streptosporangiales</taxon>
        <taxon>Streptosporangiaceae</taxon>
        <taxon>Microtetraspora</taxon>
    </lineage>
</organism>
<dbReference type="Pfam" id="PF21722">
    <property type="entry name" value="Gly_rich_2"/>
    <property type="match status" value="1"/>
</dbReference>
<gene>
    <name evidence="3" type="ORF">ACFY05_35380</name>
</gene>
<protein>
    <submittedName>
        <fullName evidence="3">Glycine-rich domain-containing protein</fullName>
    </submittedName>
</protein>
<dbReference type="EMBL" id="JBIAXI010000028">
    <property type="protein sequence ID" value="MFF4778122.1"/>
    <property type="molecule type" value="Genomic_DNA"/>
</dbReference>
<accession>A0ABW6VFL7</accession>
<evidence type="ECO:0000313" key="3">
    <source>
        <dbReference type="EMBL" id="MFF4778122.1"/>
    </source>
</evidence>
<reference evidence="3 4" key="1">
    <citation type="submission" date="2024-10" db="EMBL/GenBank/DDBJ databases">
        <title>The Natural Products Discovery Center: Release of the First 8490 Sequenced Strains for Exploring Actinobacteria Biosynthetic Diversity.</title>
        <authorList>
            <person name="Kalkreuter E."/>
            <person name="Kautsar S.A."/>
            <person name="Yang D."/>
            <person name="Bader C.D."/>
            <person name="Teijaro C.N."/>
            <person name="Fluegel L."/>
            <person name="Davis C.M."/>
            <person name="Simpson J.R."/>
            <person name="Lauterbach L."/>
            <person name="Steele A.D."/>
            <person name="Gui C."/>
            <person name="Meng S."/>
            <person name="Li G."/>
            <person name="Viehrig K."/>
            <person name="Ye F."/>
            <person name="Su P."/>
            <person name="Kiefer A.F."/>
            <person name="Nichols A."/>
            <person name="Cepeda A.J."/>
            <person name="Yan W."/>
            <person name="Fan B."/>
            <person name="Jiang Y."/>
            <person name="Adhikari A."/>
            <person name="Zheng C.-J."/>
            <person name="Schuster L."/>
            <person name="Cowan T.M."/>
            <person name="Smanski M.J."/>
            <person name="Chevrette M.G."/>
            <person name="De Carvalho L.P.S."/>
            <person name="Shen B."/>
        </authorList>
    </citation>
    <scope>NUCLEOTIDE SEQUENCE [LARGE SCALE GENOMIC DNA]</scope>
    <source>
        <strain evidence="3 4">NPDC001281</strain>
    </source>
</reference>
<dbReference type="RefSeq" id="WP_387346646.1">
    <property type="nucleotide sequence ID" value="NZ_JBIAXI010000028.1"/>
</dbReference>
<dbReference type="Proteomes" id="UP001602119">
    <property type="component" value="Unassembled WGS sequence"/>
</dbReference>
<sequence>MRARYTFVVPAGVSQIRAALTGAGGGGGASAYGSRNRPTTGGAGGGGGATAACTLAVRPGDTLTIAVGAGGTSAGAQDGKPGTNSTISYPNAGGASAEGGRGGGGYVNHQGGAGGYGATWCVGTDGGLTFGQAGTSSDELCRSSPRTWP</sequence>
<dbReference type="InterPro" id="IPR049304">
    <property type="entry name" value="Gly_rich_dom"/>
</dbReference>
<evidence type="ECO:0000259" key="2">
    <source>
        <dbReference type="Pfam" id="PF21722"/>
    </source>
</evidence>
<feature type="domain" description="Glycine-rich" evidence="2">
    <location>
        <begin position="5"/>
        <end position="132"/>
    </location>
</feature>
<evidence type="ECO:0000256" key="1">
    <source>
        <dbReference type="SAM" id="MobiDB-lite"/>
    </source>
</evidence>
<proteinExistence type="predicted"/>
<keyword evidence="4" id="KW-1185">Reference proteome</keyword>
<feature type="region of interest" description="Disordered" evidence="1">
    <location>
        <begin position="72"/>
        <end position="102"/>
    </location>
</feature>
<comment type="caution">
    <text evidence="3">The sequence shown here is derived from an EMBL/GenBank/DDBJ whole genome shotgun (WGS) entry which is preliminary data.</text>
</comment>